<keyword evidence="3" id="KW-0804">Transcription</keyword>
<feature type="compositionally biased region" description="Basic and acidic residues" evidence="5">
    <location>
        <begin position="609"/>
        <end position="621"/>
    </location>
</feature>
<feature type="domain" description="DUF7650" evidence="6">
    <location>
        <begin position="357"/>
        <end position="443"/>
    </location>
</feature>
<proteinExistence type="predicted"/>
<feature type="region of interest" description="Disordered" evidence="5">
    <location>
        <begin position="746"/>
        <end position="769"/>
    </location>
</feature>
<comment type="subcellular location">
    <subcellularLocation>
        <location evidence="1">Nucleus</location>
    </subcellularLocation>
</comment>
<gene>
    <name evidence="8" type="ORF">DCAR_0314049</name>
</gene>
<evidence type="ECO:0000256" key="3">
    <source>
        <dbReference type="ARBA" id="ARBA00023163"/>
    </source>
</evidence>
<accession>A0AAF0WS50</accession>
<dbReference type="Proteomes" id="UP000077755">
    <property type="component" value="Chromosome 3"/>
</dbReference>
<keyword evidence="2" id="KW-0805">Transcription regulation</keyword>
<dbReference type="GO" id="GO:0005634">
    <property type="term" value="C:nucleus"/>
    <property type="evidence" value="ECO:0007669"/>
    <property type="project" value="UniProtKB-SubCell"/>
</dbReference>
<dbReference type="Pfam" id="PF25826">
    <property type="entry name" value="DUF7952"/>
    <property type="match status" value="1"/>
</dbReference>
<feature type="region of interest" description="Disordered" evidence="5">
    <location>
        <begin position="602"/>
        <end position="621"/>
    </location>
</feature>
<feature type="compositionally biased region" description="Basic and acidic residues" evidence="5">
    <location>
        <begin position="26"/>
        <end position="36"/>
    </location>
</feature>
<evidence type="ECO:0000256" key="1">
    <source>
        <dbReference type="ARBA" id="ARBA00004123"/>
    </source>
</evidence>
<dbReference type="PANTHER" id="PTHR13859:SF11">
    <property type="entry name" value="GRUNGE, ISOFORM J"/>
    <property type="match status" value="1"/>
</dbReference>
<dbReference type="EMBL" id="CP093345">
    <property type="protein sequence ID" value="WOG94752.1"/>
    <property type="molecule type" value="Genomic_DNA"/>
</dbReference>
<evidence type="ECO:0000256" key="4">
    <source>
        <dbReference type="ARBA" id="ARBA00023242"/>
    </source>
</evidence>
<evidence type="ECO:0000256" key="2">
    <source>
        <dbReference type="ARBA" id="ARBA00023015"/>
    </source>
</evidence>
<dbReference type="Pfam" id="PF24662">
    <property type="entry name" value="DUF7650"/>
    <property type="match status" value="1"/>
</dbReference>
<evidence type="ECO:0008006" key="10">
    <source>
        <dbReference type="Google" id="ProtNLM"/>
    </source>
</evidence>
<evidence type="ECO:0000259" key="6">
    <source>
        <dbReference type="Pfam" id="PF24662"/>
    </source>
</evidence>
<dbReference type="GO" id="GO:0003714">
    <property type="term" value="F:transcription corepressor activity"/>
    <property type="evidence" value="ECO:0007669"/>
    <property type="project" value="TreeGrafter"/>
</dbReference>
<dbReference type="KEGG" id="dcr:108210763"/>
<name>A0AAF0WS50_DAUCS</name>
<keyword evidence="9" id="KW-1185">Reference proteome</keyword>
<sequence length="799" mass="89675">MEDNMEDIVENSLESLSSGYSSDNNENSRDPETHPRVGDEYQAEIPELMMEDGLQDLGRQTDSLNCWSVGLPVSIMWVYDDGESTESEAMTSRRNRECLTDIYGLTAIERSHENEISSYDEDAKPKVDPHGGIVPSYLKETRQIMPQIQPEVGASRTDVNSCLPLKKETDLDYGKKGGRFLPGLASNALQGIEYDSFLLGLYIFGKNLRLVKQFVGSRKMGDILSNYYGKFYRTAEYLRWQQSRKMKTRRCVQGEKIFTGWRLHELLSRMFSHVSEESKRSLIEVSNRFREEKISLEDYVFAIKDLVGVAVLVEAVSIGKGKQDLTGTATDPSRSSQVSHPRPEVPSGQACSSLTKGEIIKFLTGVRLSKAKAGDLFWEAVWPRLLARGWHSEQPEDQVYTGSNNSLVFLVPGVKKFSRRKLLRGSHYFDSVTDVLNKVAAEPVHLELESETENMIQVKEEDKEDFGSEPDVAPTKRRRCYLQPVKSKSNQERMKFTIVDTSLLSAGKQGKVTELRDLPADAMNLLTQASVSRDTERDNPVEYQNDTEANCTRKHMDNVVEIGALSDSKEHVISNATNHMPGSPDASNASLKNHDKMMKFHFSRKRKSEKSSNSESDKDLTACKQDVSINGANTIEENTKLDGANSRSVSKSSSRCVVKKFRSSSPRNVPVSSNPVENGEEMVSDICMDKEPSLENQSQMLIDLNLPHIPRASGADDPVHINNNSSTIRPSLLSETSNKAELNPFAKEIGTEEQPGITSRRQSTRNRPLTTKALEAFAFEFSIPKKKRRGEDTVPKRRS</sequence>
<feature type="compositionally biased region" description="Low complexity" evidence="5">
    <location>
        <begin position="10"/>
        <end position="25"/>
    </location>
</feature>
<reference evidence="8" key="1">
    <citation type="journal article" date="2016" name="Nat. Genet.">
        <title>A high-quality carrot genome assembly provides new insights into carotenoid accumulation and asterid genome evolution.</title>
        <authorList>
            <person name="Iorizzo M."/>
            <person name="Ellison S."/>
            <person name="Senalik D."/>
            <person name="Zeng P."/>
            <person name="Satapoomin P."/>
            <person name="Huang J."/>
            <person name="Bowman M."/>
            <person name="Iovene M."/>
            <person name="Sanseverino W."/>
            <person name="Cavagnaro P."/>
            <person name="Yildiz M."/>
            <person name="Macko-Podgorni A."/>
            <person name="Moranska E."/>
            <person name="Grzebelus E."/>
            <person name="Grzebelus D."/>
            <person name="Ashrafi H."/>
            <person name="Zheng Z."/>
            <person name="Cheng S."/>
            <person name="Spooner D."/>
            <person name="Van Deynze A."/>
            <person name="Simon P."/>
        </authorList>
    </citation>
    <scope>NUCLEOTIDE SEQUENCE</scope>
    <source>
        <tissue evidence="8">Leaf</tissue>
    </source>
</reference>
<dbReference type="AlphaFoldDB" id="A0AAF0WS50"/>
<evidence type="ECO:0000256" key="5">
    <source>
        <dbReference type="SAM" id="MobiDB-lite"/>
    </source>
</evidence>
<dbReference type="InterPro" id="IPR057712">
    <property type="entry name" value="DUF7952"/>
</dbReference>
<feature type="region of interest" description="Disordered" evidence="5">
    <location>
        <begin position="1"/>
        <end position="36"/>
    </location>
</feature>
<dbReference type="PANTHER" id="PTHR13859">
    <property type="entry name" value="ATROPHIN-RELATED"/>
    <property type="match status" value="1"/>
</dbReference>
<feature type="compositionally biased region" description="Polar residues" evidence="5">
    <location>
        <begin position="756"/>
        <end position="769"/>
    </location>
</feature>
<evidence type="ECO:0000259" key="7">
    <source>
        <dbReference type="Pfam" id="PF25826"/>
    </source>
</evidence>
<keyword evidence="4" id="KW-0539">Nucleus</keyword>
<evidence type="ECO:0000313" key="9">
    <source>
        <dbReference type="Proteomes" id="UP000077755"/>
    </source>
</evidence>
<feature type="region of interest" description="Disordered" evidence="5">
    <location>
        <begin position="323"/>
        <end position="350"/>
    </location>
</feature>
<protein>
    <recommendedName>
        <fullName evidence="10">SANT domain-containing protein</fullName>
    </recommendedName>
</protein>
<feature type="compositionally biased region" description="Polar residues" evidence="5">
    <location>
        <begin position="325"/>
        <end position="339"/>
    </location>
</feature>
<evidence type="ECO:0000313" key="8">
    <source>
        <dbReference type="EMBL" id="WOG94752.1"/>
    </source>
</evidence>
<reference evidence="8" key="2">
    <citation type="submission" date="2022-03" db="EMBL/GenBank/DDBJ databases">
        <title>Draft title - Genomic analysis of global carrot germplasm unveils the trajectory of domestication and the origin of high carotenoid orange carrot.</title>
        <authorList>
            <person name="Iorizzo M."/>
            <person name="Ellison S."/>
            <person name="Senalik D."/>
            <person name="Macko-Podgorni A."/>
            <person name="Grzebelus D."/>
            <person name="Bostan H."/>
            <person name="Rolling W."/>
            <person name="Curaba J."/>
            <person name="Simon P."/>
        </authorList>
    </citation>
    <scope>NUCLEOTIDE SEQUENCE</scope>
    <source>
        <tissue evidence="8">Leaf</tissue>
    </source>
</reference>
<feature type="domain" description="DUF7952" evidence="7">
    <location>
        <begin position="191"/>
        <end position="319"/>
    </location>
</feature>
<organism evidence="8 9">
    <name type="scientific">Daucus carota subsp. sativus</name>
    <name type="common">Carrot</name>
    <dbReference type="NCBI Taxonomy" id="79200"/>
    <lineage>
        <taxon>Eukaryota</taxon>
        <taxon>Viridiplantae</taxon>
        <taxon>Streptophyta</taxon>
        <taxon>Embryophyta</taxon>
        <taxon>Tracheophyta</taxon>
        <taxon>Spermatophyta</taxon>
        <taxon>Magnoliopsida</taxon>
        <taxon>eudicotyledons</taxon>
        <taxon>Gunneridae</taxon>
        <taxon>Pentapetalae</taxon>
        <taxon>asterids</taxon>
        <taxon>campanulids</taxon>
        <taxon>Apiales</taxon>
        <taxon>Apiaceae</taxon>
        <taxon>Apioideae</taxon>
        <taxon>Scandiceae</taxon>
        <taxon>Daucinae</taxon>
        <taxon>Daucus</taxon>
        <taxon>Daucus sect. Daucus</taxon>
    </lineage>
</organism>
<dbReference type="InterPro" id="IPR056067">
    <property type="entry name" value="DUF7650"/>
</dbReference>